<evidence type="ECO:0000256" key="5">
    <source>
        <dbReference type="SAM" id="MobiDB-lite"/>
    </source>
</evidence>
<comment type="subcellular location">
    <subcellularLocation>
        <location evidence="1">Mitochondrion</location>
    </subcellularLocation>
</comment>
<dbReference type="Pfam" id="PF06644">
    <property type="entry name" value="ATP11"/>
    <property type="match status" value="1"/>
</dbReference>
<feature type="region of interest" description="Disordered" evidence="5">
    <location>
        <begin position="129"/>
        <end position="196"/>
    </location>
</feature>
<name>A0ABP0DKX9_9PEZI</name>
<dbReference type="Proteomes" id="UP001642501">
    <property type="component" value="Unassembled WGS sequence"/>
</dbReference>
<evidence type="ECO:0000256" key="2">
    <source>
        <dbReference type="ARBA" id="ARBA00009116"/>
    </source>
</evidence>
<protein>
    <recommendedName>
        <fullName evidence="8">F1f0 ATP synthase assembly protein</fullName>
    </recommendedName>
</protein>
<evidence type="ECO:0000256" key="4">
    <source>
        <dbReference type="ARBA" id="ARBA00023128"/>
    </source>
</evidence>
<dbReference type="EMBL" id="CAWUOM010000037">
    <property type="protein sequence ID" value="CAK7267677.1"/>
    <property type="molecule type" value="Genomic_DNA"/>
</dbReference>
<evidence type="ECO:0000313" key="7">
    <source>
        <dbReference type="Proteomes" id="UP001642501"/>
    </source>
</evidence>
<accession>A0ABP0DKX9</accession>
<keyword evidence="7" id="KW-1185">Reference proteome</keyword>
<comment type="caution">
    <text evidence="6">The sequence shown here is derived from an EMBL/GenBank/DDBJ whole genome shotgun (WGS) entry which is preliminary data.</text>
</comment>
<sequence>MASRKAITAVAAASRPPSASLRPMRATLLCGRAACRSATVAASSILCRRPDAFRFYAFDSSSPGAQTSRTAPYASAAQDVIERYRSRLESKAQKEGVVDVEQLRAAYTDKIQALRRQDAILPKGAAVPVASAAKEPPQEAESTPELASAESSPSSSPSSPTSQASTPGTASVTTSTHPASAPPSPSPSLPSSAPSNGVRALSSLLDLDKVRALPAEELSAVWRLRFANDPLSLCAAIPAQTYAAMEAAARARPQFVLPVPHPEQGAEIHFLQWTFDTQCKKNDNGVAATPSSTVLFTQLAEYKVRGEFAQPHTTVTHYTDLAADCGMVLMQGQVAEGRGVTADHAQWLVMCLQRFYGAWSIPGSPGAEHRNSRVDEGAGARRQLLQWFAAGDPQFSIERLMEEVEKLA</sequence>
<evidence type="ECO:0000313" key="6">
    <source>
        <dbReference type="EMBL" id="CAK7267677.1"/>
    </source>
</evidence>
<keyword evidence="3" id="KW-0809">Transit peptide</keyword>
<feature type="compositionally biased region" description="Low complexity" evidence="5">
    <location>
        <begin position="139"/>
        <end position="179"/>
    </location>
</feature>
<organism evidence="6 7">
    <name type="scientific">Sporothrix epigloea</name>
    <dbReference type="NCBI Taxonomy" id="1892477"/>
    <lineage>
        <taxon>Eukaryota</taxon>
        <taxon>Fungi</taxon>
        <taxon>Dikarya</taxon>
        <taxon>Ascomycota</taxon>
        <taxon>Pezizomycotina</taxon>
        <taxon>Sordariomycetes</taxon>
        <taxon>Sordariomycetidae</taxon>
        <taxon>Ophiostomatales</taxon>
        <taxon>Ophiostomataceae</taxon>
        <taxon>Sporothrix</taxon>
    </lineage>
</organism>
<evidence type="ECO:0000256" key="1">
    <source>
        <dbReference type="ARBA" id="ARBA00004173"/>
    </source>
</evidence>
<dbReference type="PANTHER" id="PTHR13126">
    <property type="entry name" value="CHAPERONE ATP11"/>
    <property type="match status" value="1"/>
</dbReference>
<dbReference type="InterPro" id="IPR010591">
    <property type="entry name" value="ATP11"/>
</dbReference>
<dbReference type="PANTHER" id="PTHR13126:SF0">
    <property type="entry name" value="ATP SYNTHASE MITOCHONDRIAL F1 COMPLEX ASSEMBLY FACTOR 1"/>
    <property type="match status" value="1"/>
</dbReference>
<evidence type="ECO:0008006" key="8">
    <source>
        <dbReference type="Google" id="ProtNLM"/>
    </source>
</evidence>
<gene>
    <name evidence="6" type="ORF">SEPCBS57363_002711</name>
</gene>
<proteinExistence type="inferred from homology"/>
<keyword evidence="4" id="KW-0496">Mitochondrion</keyword>
<evidence type="ECO:0000256" key="3">
    <source>
        <dbReference type="ARBA" id="ARBA00022946"/>
    </source>
</evidence>
<comment type="similarity">
    <text evidence="2">Belongs to the ATP11 family.</text>
</comment>
<reference evidence="6 7" key="1">
    <citation type="submission" date="2024-01" db="EMBL/GenBank/DDBJ databases">
        <authorList>
            <person name="Allen C."/>
            <person name="Tagirdzhanova G."/>
        </authorList>
    </citation>
    <scope>NUCLEOTIDE SEQUENCE [LARGE SCALE GENOMIC DNA]</scope>
    <source>
        <strain evidence="6 7">CBS 573.63</strain>
    </source>
</reference>